<evidence type="ECO:0000313" key="3">
    <source>
        <dbReference type="Proteomes" id="UP001200110"/>
    </source>
</evidence>
<reference evidence="2 3" key="1">
    <citation type="submission" date="2022-01" db="EMBL/GenBank/DDBJ databases">
        <authorList>
            <person name="Huang Y."/>
        </authorList>
    </citation>
    <scope>NUCLEOTIDE SEQUENCE [LARGE SCALE GENOMIC DNA]</scope>
    <source>
        <strain evidence="2 3">HY366</strain>
    </source>
</reference>
<dbReference type="RefSeq" id="WP_236999661.1">
    <property type="nucleotide sequence ID" value="NZ_JAKKOR010000014.1"/>
</dbReference>
<feature type="region of interest" description="Disordered" evidence="1">
    <location>
        <begin position="170"/>
        <end position="205"/>
    </location>
</feature>
<protein>
    <recommendedName>
        <fullName evidence="4">UTRA domain-containing protein</fullName>
    </recommendedName>
</protein>
<gene>
    <name evidence="2" type="ORF">L5G33_18570</name>
</gene>
<accession>A0ABS9IY06</accession>
<organism evidence="2 3">
    <name type="scientific">Gordonia liuliyuniae</name>
    <dbReference type="NCBI Taxonomy" id="2911517"/>
    <lineage>
        <taxon>Bacteria</taxon>
        <taxon>Bacillati</taxon>
        <taxon>Actinomycetota</taxon>
        <taxon>Actinomycetes</taxon>
        <taxon>Mycobacteriales</taxon>
        <taxon>Gordoniaceae</taxon>
        <taxon>Gordonia</taxon>
    </lineage>
</organism>
<evidence type="ECO:0000313" key="2">
    <source>
        <dbReference type="EMBL" id="MCF8590464.1"/>
    </source>
</evidence>
<sequence length="205" mass="22262">MPNDRNPFCTGRVRPGARNVVDAGQARLVRTAEIAGIPFRRRVRTAAGRLTAIGVPPAVAHRTVRNGNRTERFEVIGRGTPDGSLPAEMADAVGKGVTLVEQRVDLDDTQRQMLVRRLVVHETPGDVATAARREAIRLGAAIDDPERVPVAEDASLNETSLTIVEDGRVTSILSGSDPPDPRRSVAARHAGRPDRWGSVGQQYRW</sequence>
<comment type="caution">
    <text evidence="2">The sequence shown here is derived from an EMBL/GenBank/DDBJ whole genome shotgun (WGS) entry which is preliminary data.</text>
</comment>
<proteinExistence type="predicted"/>
<evidence type="ECO:0000256" key="1">
    <source>
        <dbReference type="SAM" id="MobiDB-lite"/>
    </source>
</evidence>
<dbReference type="Proteomes" id="UP001200110">
    <property type="component" value="Unassembled WGS sequence"/>
</dbReference>
<evidence type="ECO:0008006" key="4">
    <source>
        <dbReference type="Google" id="ProtNLM"/>
    </source>
</evidence>
<name>A0ABS9IY06_9ACTN</name>
<dbReference type="EMBL" id="JAKKOR010000014">
    <property type="protein sequence ID" value="MCF8590464.1"/>
    <property type="molecule type" value="Genomic_DNA"/>
</dbReference>
<keyword evidence="3" id="KW-1185">Reference proteome</keyword>